<name>A0A0A9FVF7_ARUDO</name>
<organism evidence="1">
    <name type="scientific">Arundo donax</name>
    <name type="common">Giant reed</name>
    <name type="synonym">Donax arundinaceus</name>
    <dbReference type="NCBI Taxonomy" id="35708"/>
    <lineage>
        <taxon>Eukaryota</taxon>
        <taxon>Viridiplantae</taxon>
        <taxon>Streptophyta</taxon>
        <taxon>Embryophyta</taxon>
        <taxon>Tracheophyta</taxon>
        <taxon>Spermatophyta</taxon>
        <taxon>Magnoliopsida</taxon>
        <taxon>Liliopsida</taxon>
        <taxon>Poales</taxon>
        <taxon>Poaceae</taxon>
        <taxon>PACMAD clade</taxon>
        <taxon>Arundinoideae</taxon>
        <taxon>Arundineae</taxon>
        <taxon>Arundo</taxon>
    </lineage>
</organism>
<reference evidence="1" key="2">
    <citation type="journal article" date="2015" name="Data Brief">
        <title>Shoot transcriptome of the giant reed, Arundo donax.</title>
        <authorList>
            <person name="Barrero R.A."/>
            <person name="Guerrero F.D."/>
            <person name="Moolhuijzen P."/>
            <person name="Goolsby J.A."/>
            <person name="Tidwell J."/>
            <person name="Bellgard S.E."/>
            <person name="Bellgard M.I."/>
        </authorList>
    </citation>
    <scope>NUCLEOTIDE SEQUENCE</scope>
    <source>
        <tissue evidence="1">Shoot tissue taken approximately 20 cm above the soil surface</tissue>
    </source>
</reference>
<evidence type="ECO:0000313" key="1">
    <source>
        <dbReference type="EMBL" id="JAE12318.1"/>
    </source>
</evidence>
<proteinExistence type="predicted"/>
<protein>
    <submittedName>
        <fullName evidence="1">Uncharacterized protein</fullName>
    </submittedName>
</protein>
<sequence>MRQILLVLVSIESIVNGSL</sequence>
<accession>A0A0A9FVF7</accession>
<dbReference type="AlphaFoldDB" id="A0A0A9FVF7"/>
<reference evidence="1" key="1">
    <citation type="submission" date="2014-09" db="EMBL/GenBank/DDBJ databases">
        <authorList>
            <person name="Magalhaes I.L.F."/>
            <person name="Oliveira U."/>
            <person name="Santos F.R."/>
            <person name="Vidigal T.H.D.A."/>
            <person name="Brescovit A.D."/>
            <person name="Santos A.J."/>
        </authorList>
    </citation>
    <scope>NUCLEOTIDE SEQUENCE</scope>
    <source>
        <tissue evidence="1">Shoot tissue taken approximately 20 cm above the soil surface</tissue>
    </source>
</reference>
<dbReference type="EMBL" id="GBRH01185578">
    <property type="protein sequence ID" value="JAE12318.1"/>
    <property type="molecule type" value="Transcribed_RNA"/>
</dbReference>